<dbReference type="EMBL" id="CP060696">
    <property type="protein sequence ID" value="QNO19364.1"/>
    <property type="molecule type" value="Genomic_DNA"/>
</dbReference>
<dbReference type="GO" id="GO:0016042">
    <property type="term" value="P:lipid catabolic process"/>
    <property type="evidence" value="ECO:0007669"/>
    <property type="project" value="UniProtKB-UniRule"/>
</dbReference>
<evidence type="ECO:0000259" key="9">
    <source>
        <dbReference type="PROSITE" id="PS51635"/>
    </source>
</evidence>
<dbReference type="RefSeq" id="WP_212508429.1">
    <property type="nucleotide sequence ID" value="NZ_CP060696.1"/>
</dbReference>
<keyword evidence="7 8" id="KW-0443">Lipid metabolism</keyword>
<dbReference type="Pfam" id="PF00719">
    <property type="entry name" value="Pyrophosphatase"/>
    <property type="match status" value="1"/>
</dbReference>
<dbReference type="GO" id="GO:0006796">
    <property type="term" value="P:phosphate-containing compound metabolic process"/>
    <property type="evidence" value="ECO:0007669"/>
    <property type="project" value="InterPro"/>
</dbReference>
<dbReference type="GO" id="GO:0000287">
    <property type="term" value="F:magnesium ion binding"/>
    <property type="evidence" value="ECO:0007669"/>
    <property type="project" value="InterPro"/>
</dbReference>
<gene>
    <name evidence="10" type="ORF">H6X83_07140</name>
</gene>
<dbReference type="Proteomes" id="UP000516046">
    <property type="component" value="Chromosome"/>
</dbReference>
<dbReference type="GO" id="GO:0004427">
    <property type="term" value="F:inorganic diphosphate phosphatase activity"/>
    <property type="evidence" value="ECO:0007669"/>
    <property type="project" value="UniProtKB-EC"/>
</dbReference>
<dbReference type="Pfam" id="PF19890">
    <property type="entry name" value="DUF6363"/>
    <property type="match status" value="1"/>
</dbReference>
<evidence type="ECO:0000256" key="4">
    <source>
        <dbReference type="ARBA" id="ARBA00022801"/>
    </source>
</evidence>
<keyword evidence="4 8" id="KW-0378">Hydrolase</keyword>
<dbReference type="EC" id="3.6.1.1" evidence="2"/>
<keyword evidence="11" id="KW-1185">Reference proteome</keyword>
<evidence type="ECO:0000256" key="5">
    <source>
        <dbReference type="ARBA" id="ARBA00022842"/>
    </source>
</evidence>
<dbReference type="InterPro" id="IPR008162">
    <property type="entry name" value="Pyrophosphatase"/>
</dbReference>
<feature type="short sequence motif" description="DGA/G" evidence="8">
    <location>
        <begin position="158"/>
        <end position="160"/>
    </location>
</feature>
<feature type="active site" description="Nucleophile" evidence="8">
    <location>
        <position position="38"/>
    </location>
</feature>
<keyword evidence="5" id="KW-0460">Magnesium</keyword>
<dbReference type="Gene3D" id="3.40.1090.10">
    <property type="entry name" value="Cytosolic phospholipase A2 catalytic domain"/>
    <property type="match status" value="2"/>
</dbReference>
<dbReference type="InterPro" id="IPR050301">
    <property type="entry name" value="NTE"/>
</dbReference>
<feature type="domain" description="PNPLA" evidence="9">
    <location>
        <begin position="5"/>
        <end position="171"/>
    </location>
</feature>
<dbReference type="InterPro" id="IPR036649">
    <property type="entry name" value="Pyrophosphatase_sf"/>
</dbReference>
<dbReference type="CDD" id="cd07208">
    <property type="entry name" value="Pat_hypo_Ecoli_yjju_like"/>
    <property type="match status" value="1"/>
</dbReference>
<dbReference type="InterPro" id="IPR002641">
    <property type="entry name" value="PNPLA_dom"/>
</dbReference>
<reference evidence="10 11" key="1">
    <citation type="submission" date="2020-08" db="EMBL/GenBank/DDBJ databases">
        <authorList>
            <person name="Ren C."/>
            <person name="Gu Y."/>
            <person name="Xu Y."/>
        </authorList>
    </citation>
    <scope>NUCLEOTIDE SEQUENCE [LARGE SCALE GENOMIC DNA]</scope>
    <source>
        <strain evidence="10 11">LBM18003</strain>
    </source>
</reference>
<dbReference type="PROSITE" id="PS51635">
    <property type="entry name" value="PNPLA"/>
    <property type="match status" value="1"/>
</dbReference>
<keyword evidence="6 8" id="KW-0442">Lipid degradation</keyword>
<evidence type="ECO:0000256" key="7">
    <source>
        <dbReference type="ARBA" id="ARBA00023098"/>
    </source>
</evidence>
<name>A0A7G9WL02_9FIRM</name>
<sequence length="396" mass="44313">MKIGIVLEGGGMRGIFSAGVLQAFLQEHFMADEVVGVSAGASIGISYVSRQSDRGLRTTINYASDKKYLSLENYIKTGSLFGMDFIFSDIPEKLDPFDYDAFQKNPCEYYAGVTDVHTGETIYFGKKDIAPPYTVLRASCSMPVCAPIVHFQGGDYLDGGMRAPIPMQKALADGCDKLIVVLTRERGYQKKPQRGRLIYANKYHDYPAVVHLLDTRHKIYNSALQTLQNMEHRGNVIIAAPDKPLPMDRFGTKTNQLMASYRIGIEKGTEALKRAKNQWGLPLPNQYLPSKHSITVKIDRPLGSAHPEHPDMIYPVNYGYIPESLAPDGEEQDVYVLGVKEPVDSFTGELVAIIHRKDDIEDKWVAAPTNSKWTPEQIMKEVSFTEQYFDASVEML</sequence>
<feature type="active site" description="Proton acceptor" evidence="8">
    <location>
        <position position="158"/>
    </location>
</feature>
<evidence type="ECO:0000256" key="6">
    <source>
        <dbReference type="ARBA" id="ARBA00022963"/>
    </source>
</evidence>
<dbReference type="SUPFAM" id="SSF50324">
    <property type="entry name" value="Inorganic pyrophosphatase"/>
    <property type="match status" value="1"/>
</dbReference>
<dbReference type="InterPro" id="IPR045943">
    <property type="entry name" value="DUF6363"/>
</dbReference>
<keyword evidence="3" id="KW-0479">Metal-binding</keyword>
<dbReference type="GO" id="GO:0005737">
    <property type="term" value="C:cytoplasm"/>
    <property type="evidence" value="ECO:0007669"/>
    <property type="project" value="InterPro"/>
</dbReference>
<comment type="cofactor">
    <cofactor evidence="1">
        <name>Mg(2+)</name>
        <dbReference type="ChEBI" id="CHEBI:18420"/>
    </cofactor>
</comment>
<dbReference type="InterPro" id="IPR016035">
    <property type="entry name" value="Acyl_Trfase/lysoPLipase"/>
</dbReference>
<dbReference type="InterPro" id="IPR037483">
    <property type="entry name" value="YjjU-like"/>
</dbReference>
<dbReference type="KEGG" id="caml:H6X83_07140"/>
<protein>
    <recommendedName>
        <fullName evidence="2">inorganic diphosphatase</fullName>
        <ecNumber evidence="2">3.6.1.1</ecNumber>
    </recommendedName>
</protein>
<dbReference type="PANTHER" id="PTHR14226">
    <property type="entry name" value="NEUROPATHY TARGET ESTERASE/SWISS CHEESE D.MELANOGASTER"/>
    <property type="match status" value="1"/>
</dbReference>
<evidence type="ECO:0000256" key="3">
    <source>
        <dbReference type="ARBA" id="ARBA00022723"/>
    </source>
</evidence>
<evidence type="ECO:0000313" key="10">
    <source>
        <dbReference type="EMBL" id="QNO19364.1"/>
    </source>
</evidence>
<organism evidence="10 11">
    <name type="scientific">Caproicibacterium amylolyticum</name>
    <dbReference type="NCBI Taxonomy" id="2766537"/>
    <lineage>
        <taxon>Bacteria</taxon>
        <taxon>Bacillati</taxon>
        <taxon>Bacillota</taxon>
        <taxon>Clostridia</taxon>
        <taxon>Eubacteriales</taxon>
        <taxon>Oscillospiraceae</taxon>
        <taxon>Caproicibacterium</taxon>
    </lineage>
</organism>
<dbReference type="Gene3D" id="3.90.80.10">
    <property type="entry name" value="Inorganic pyrophosphatase"/>
    <property type="match status" value="1"/>
</dbReference>
<proteinExistence type="predicted"/>
<evidence type="ECO:0000256" key="2">
    <source>
        <dbReference type="ARBA" id="ARBA00012146"/>
    </source>
</evidence>
<dbReference type="Pfam" id="PF01734">
    <property type="entry name" value="Patatin"/>
    <property type="match status" value="1"/>
</dbReference>
<evidence type="ECO:0000313" key="11">
    <source>
        <dbReference type="Proteomes" id="UP000516046"/>
    </source>
</evidence>
<accession>A0A7G9WL02</accession>
<dbReference type="AlphaFoldDB" id="A0A7G9WL02"/>
<evidence type="ECO:0000256" key="1">
    <source>
        <dbReference type="ARBA" id="ARBA00001946"/>
    </source>
</evidence>
<evidence type="ECO:0000256" key="8">
    <source>
        <dbReference type="PROSITE-ProRule" id="PRU01161"/>
    </source>
</evidence>
<dbReference type="SUPFAM" id="SSF52151">
    <property type="entry name" value="FabD/lysophospholipase-like"/>
    <property type="match status" value="1"/>
</dbReference>
<dbReference type="PANTHER" id="PTHR14226:SF25">
    <property type="entry name" value="PHOSPHOESTERASE"/>
    <property type="match status" value="1"/>
</dbReference>
<feature type="short sequence motif" description="GXGXXG" evidence="8">
    <location>
        <begin position="9"/>
        <end position="14"/>
    </location>
</feature>
<feature type="short sequence motif" description="GXSXG" evidence="8">
    <location>
        <begin position="36"/>
        <end position="40"/>
    </location>
</feature>